<name>A0A318EHY6_9FIRM</name>
<dbReference type="Pfam" id="PF03600">
    <property type="entry name" value="CitMHS"/>
    <property type="match status" value="1"/>
</dbReference>
<comment type="similarity">
    <text evidence="2">Belongs to the CitM (TC 2.A.11) transporter family.</text>
</comment>
<evidence type="ECO:0000313" key="10">
    <source>
        <dbReference type="EMBL" id="PXV86282.1"/>
    </source>
</evidence>
<dbReference type="PANTHER" id="PTHR43568">
    <property type="entry name" value="P PROTEIN"/>
    <property type="match status" value="1"/>
</dbReference>
<dbReference type="PANTHER" id="PTHR43568:SF1">
    <property type="entry name" value="P PROTEIN"/>
    <property type="match status" value="1"/>
</dbReference>
<dbReference type="InterPro" id="IPR004680">
    <property type="entry name" value="Cit_transptr-like_dom"/>
</dbReference>
<feature type="transmembrane region" description="Helical" evidence="8">
    <location>
        <begin position="402"/>
        <end position="419"/>
    </location>
</feature>
<dbReference type="InterPro" id="IPR051475">
    <property type="entry name" value="Diverse_Ion_Transporter"/>
</dbReference>
<proteinExistence type="inferred from homology"/>
<gene>
    <name evidence="10" type="ORF">C8E03_11367</name>
</gene>
<sequence length="422" mass="45715">MTEVQIIAIVIFLVTMTAIMTEKVHRSVAAIAGAVLLVICHVITANECIETVDFNTIGVLMGMMLFVAVVKQSGIFEYIAIMSAKLSKGNPWIIMVTFMIITAVLSAFLDNVTTVLLVGPMTIAVTGILELNPVPFLMTQIMASNIGGTATLIGDPPNIMIGSAAHLSFIDFILNTGLTAFFVMFVNALLFYFIYGKNLQVAADKMEKIMRLDEKKAIKSHSLMVKSIIVMILVVASFILHDWLGMESSIIALTAATIMLLIGKQDPEEIILSVEWSTIIFFMGLFIVVGGLEKTGVIEMLANGLLAITNGHQIMTMILILWISAIVSAFLDNIPFVATMIPLILTMQSGGMQVLPLWWALSLGACLGGNGTLIGASANVVLSGISKKNGYPITFSYYLKRGFPLMIISIVIATVVLYLKYS</sequence>
<dbReference type="AlphaFoldDB" id="A0A318EHY6"/>
<feature type="domain" description="Citrate transporter-like" evidence="9">
    <location>
        <begin position="17"/>
        <end position="364"/>
    </location>
</feature>
<feature type="transmembrane region" description="Helical" evidence="8">
    <location>
        <begin position="217"/>
        <end position="240"/>
    </location>
</feature>
<keyword evidence="6 8" id="KW-1133">Transmembrane helix</keyword>
<keyword evidence="5 8" id="KW-0812">Transmembrane</keyword>
<evidence type="ECO:0000256" key="3">
    <source>
        <dbReference type="ARBA" id="ARBA00022448"/>
    </source>
</evidence>
<keyword evidence="4" id="KW-1003">Cell membrane</keyword>
<evidence type="ECO:0000256" key="2">
    <source>
        <dbReference type="ARBA" id="ARBA00009843"/>
    </source>
</evidence>
<evidence type="ECO:0000256" key="1">
    <source>
        <dbReference type="ARBA" id="ARBA00004651"/>
    </source>
</evidence>
<reference evidence="10 11" key="1">
    <citation type="submission" date="2018-05" db="EMBL/GenBank/DDBJ databases">
        <title>Genomic Encyclopedia of Type Strains, Phase IV (KMG-IV): sequencing the most valuable type-strain genomes for metagenomic binning, comparative biology and taxonomic classification.</title>
        <authorList>
            <person name="Goeker M."/>
        </authorList>
    </citation>
    <scope>NUCLEOTIDE SEQUENCE [LARGE SCALE GENOMIC DNA]</scope>
    <source>
        <strain evidence="10 11">DSM 28816</strain>
    </source>
</reference>
<keyword evidence="3" id="KW-0813">Transport</keyword>
<evidence type="ECO:0000256" key="5">
    <source>
        <dbReference type="ARBA" id="ARBA00022692"/>
    </source>
</evidence>
<comment type="caution">
    <text evidence="10">The sequence shown here is derived from an EMBL/GenBank/DDBJ whole genome shotgun (WGS) entry which is preliminary data.</text>
</comment>
<feature type="transmembrane region" description="Helical" evidence="8">
    <location>
        <begin position="6"/>
        <end position="21"/>
    </location>
</feature>
<comment type="subcellular location">
    <subcellularLocation>
        <location evidence="1">Cell membrane</location>
        <topology evidence="1">Multi-pass membrane protein</topology>
    </subcellularLocation>
</comment>
<keyword evidence="7 8" id="KW-0472">Membrane</keyword>
<dbReference type="CDD" id="cd01116">
    <property type="entry name" value="P_permease"/>
    <property type="match status" value="1"/>
</dbReference>
<dbReference type="InterPro" id="IPR000802">
    <property type="entry name" value="Arsenical_pump_ArsB"/>
</dbReference>
<organism evidence="10 11">
    <name type="scientific">Lachnotalea glycerini</name>
    <dbReference type="NCBI Taxonomy" id="1763509"/>
    <lineage>
        <taxon>Bacteria</taxon>
        <taxon>Bacillati</taxon>
        <taxon>Bacillota</taxon>
        <taxon>Clostridia</taxon>
        <taxon>Lachnospirales</taxon>
        <taxon>Lachnospiraceae</taxon>
        <taxon>Lachnotalea</taxon>
    </lineage>
</organism>
<evidence type="ECO:0000313" key="11">
    <source>
        <dbReference type="Proteomes" id="UP000247523"/>
    </source>
</evidence>
<dbReference type="GO" id="GO:0015105">
    <property type="term" value="F:arsenite transmembrane transporter activity"/>
    <property type="evidence" value="ECO:0007669"/>
    <property type="project" value="InterPro"/>
</dbReference>
<evidence type="ECO:0000256" key="4">
    <source>
        <dbReference type="ARBA" id="ARBA00022475"/>
    </source>
</evidence>
<evidence type="ECO:0000256" key="7">
    <source>
        <dbReference type="ARBA" id="ARBA00023136"/>
    </source>
</evidence>
<protein>
    <submittedName>
        <fullName evidence="10">Putative tyrosine transporter P-protein</fullName>
    </submittedName>
</protein>
<feature type="transmembrane region" description="Helical" evidence="8">
    <location>
        <begin position="246"/>
        <end position="263"/>
    </location>
</feature>
<dbReference type="PRINTS" id="PR00758">
    <property type="entry name" value="ARSENICPUMP"/>
</dbReference>
<feature type="transmembrane region" description="Helical" evidence="8">
    <location>
        <begin position="172"/>
        <end position="196"/>
    </location>
</feature>
<feature type="transmembrane region" description="Helical" evidence="8">
    <location>
        <begin position="312"/>
        <end position="345"/>
    </location>
</feature>
<evidence type="ECO:0000259" key="9">
    <source>
        <dbReference type="Pfam" id="PF03600"/>
    </source>
</evidence>
<feature type="transmembrane region" description="Helical" evidence="8">
    <location>
        <begin position="270"/>
        <end position="292"/>
    </location>
</feature>
<feature type="transmembrane region" description="Helical" evidence="8">
    <location>
        <begin position="357"/>
        <end position="382"/>
    </location>
</feature>
<evidence type="ECO:0000256" key="8">
    <source>
        <dbReference type="SAM" id="Phobius"/>
    </source>
</evidence>
<dbReference type="Proteomes" id="UP000247523">
    <property type="component" value="Unassembled WGS sequence"/>
</dbReference>
<feature type="transmembrane region" description="Helical" evidence="8">
    <location>
        <begin position="57"/>
        <end position="80"/>
    </location>
</feature>
<accession>A0A318EHY6</accession>
<feature type="transmembrane region" description="Helical" evidence="8">
    <location>
        <begin position="92"/>
        <end position="109"/>
    </location>
</feature>
<dbReference type="GO" id="GO:0005886">
    <property type="term" value="C:plasma membrane"/>
    <property type="evidence" value="ECO:0007669"/>
    <property type="project" value="UniProtKB-SubCell"/>
</dbReference>
<feature type="transmembrane region" description="Helical" evidence="8">
    <location>
        <begin position="28"/>
        <end position="45"/>
    </location>
</feature>
<evidence type="ECO:0000256" key="6">
    <source>
        <dbReference type="ARBA" id="ARBA00022989"/>
    </source>
</evidence>
<dbReference type="EMBL" id="QICS01000013">
    <property type="protein sequence ID" value="PXV86282.1"/>
    <property type="molecule type" value="Genomic_DNA"/>
</dbReference>